<name>A0A259TZ90_9BACT</name>
<dbReference type="SUPFAM" id="SSF88713">
    <property type="entry name" value="Glycoside hydrolase/deacetylase"/>
    <property type="match status" value="1"/>
</dbReference>
<evidence type="ECO:0008006" key="3">
    <source>
        <dbReference type="Google" id="ProtNLM"/>
    </source>
</evidence>
<gene>
    <name evidence="1" type="ORF">BSZ36_08870</name>
</gene>
<dbReference type="AlphaFoldDB" id="A0A259TZ90"/>
<organism evidence="1 2">
    <name type="scientific">Rubricoccus marinus</name>
    <dbReference type="NCBI Taxonomy" id="716817"/>
    <lineage>
        <taxon>Bacteria</taxon>
        <taxon>Pseudomonadati</taxon>
        <taxon>Rhodothermota</taxon>
        <taxon>Rhodothermia</taxon>
        <taxon>Rhodothermales</taxon>
        <taxon>Rubricoccaceae</taxon>
        <taxon>Rubricoccus</taxon>
    </lineage>
</organism>
<dbReference type="RefSeq" id="WP_094548004.1">
    <property type="nucleotide sequence ID" value="NZ_MQWB01000001.1"/>
</dbReference>
<evidence type="ECO:0000313" key="2">
    <source>
        <dbReference type="Proteomes" id="UP000216446"/>
    </source>
</evidence>
<sequence>MSRVPVALCLDTPEAIRPALLYAAEELLRPLACAPHLVPREDVGKAGIYVGPEPETVASGAIRIRQRPETVDALLHERAVSLEAVSWLRQGGGEVPLPFPLGGGTPEADPTWIVEADVLASAFWWLAGVQERANRTRDRWGRVPYAASLQAALDAPLATPVDAIRAWFASALRARGVAVREMLWGGHAWAVALTHDLDALRTPRLRAFAGDAARGRLWRAARRGFGPDARAVSARALIDLARRHGARSTLFVKTGASSPEDLAPHVDAAWLRALAADGFEIGLHPSMEAATDSARLWRERQRLGQVLGESPQAVRSHYLRWDPALTPSLYAAEGFATDSTLGWAATPGFRRGTAHPFRLWDAARSAPSSLWEAPLAVMDTTLFAHRGLSPEAASAALADALGAARASGGLAVVLWHNAMGDLQPWASTLSVIDHAIGRARAEGAALLPLERAVQAAKGYSL</sequence>
<keyword evidence="2" id="KW-1185">Reference proteome</keyword>
<proteinExistence type="predicted"/>
<dbReference type="OrthoDB" id="5573484at2"/>
<evidence type="ECO:0000313" key="1">
    <source>
        <dbReference type="EMBL" id="OZC03072.1"/>
    </source>
</evidence>
<reference evidence="1 2" key="1">
    <citation type="submission" date="2016-11" db="EMBL/GenBank/DDBJ databases">
        <title>Study of marine rhodopsin-containing bacteria.</title>
        <authorList>
            <person name="Yoshizawa S."/>
            <person name="Kumagai Y."/>
            <person name="Kogure K."/>
        </authorList>
    </citation>
    <scope>NUCLEOTIDE SEQUENCE [LARGE SCALE GENOMIC DNA]</scope>
    <source>
        <strain evidence="1 2">SG-29</strain>
    </source>
</reference>
<dbReference type="GO" id="GO:0005975">
    <property type="term" value="P:carbohydrate metabolic process"/>
    <property type="evidence" value="ECO:0007669"/>
    <property type="project" value="InterPro"/>
</dbReference>
<dbReference type="Gene3D" id="3.20.20.370">
    <property type="entry name" value="Glycoside hydrolase/deacetylase"/>
    <property type="match status" value="1"/>
</dbReference>
<dbReference type="Proteomes" id="UP000216446">
    <property type="component" value="Unassembled WGS sequence"/>
</dbReference>
<comment type="caution">
    <text evidence="1">The sequence shown here is derived from an EMBL/GenBank/DDBJ whole genome shotgun (WGS) entry which is preliminary data.</text>
</comment>
<protein>
    <recommendedName>
        <fullName evidence="3">NodB homology domain-containing protein</fullName>
    </recommendedName>
</protein>
<dbReference type="InParanoid" id="A0A259TZ90"/>
<dbReference type="InterPro" id="IPR011330">
    <property type="entry name" value="Glyco_hydro/deAcase_b/a-brl"/>
</dbReference>
<accession>A0A259TZ90</accession>
<dbReference type="EMBL" id="MQWB01000001">
    <property type="protein sequence ID" value="OZC03072.1"/>
    <property type="molecule type" value="Genomic_DNA"/>
</dbReference>